<dbReference type="AlphaFoldDB" id="T1GKN4"/>
<dbReference type="EMBL" id="CAQQ02179672">
    <property type="status" value="NOT_ANNOTATED_CDS"/>
    <property type="molecule type" value="Genomic_DNA"/>
</dbReference>
<accession>T1GKN4</accession>
<name>T1GKN4_MEGSC</name>
<reference evidence="2" key="1">
    <citation type="submission" date="2013-02" db="EMBL/GenBank/DDBJ databases">
        <authorList>
            <person name="Hughes D."/>
        </authorList>
    </citation>
    <scope>NUCLEOTIDE SEQUENCE</scope>
    <source>
        <strain>Durham</strain>
        <strain evidence="2">NC isolate 2 -- Noor lab</strain>
    </source>
</reference>
<evidence type="ECO:0000313" key="2">
    <source>
        <dbReference type="Proteomes" id="UP000015102"/>
    </source>
</evidence>
<dbReference type="HOGENOM" id="CLU_2461113_0_0_1"/>
<dbReference type="SUPFAM" id="SSF52075">
    <property type="entry name" value="Outer arm dynein light chain 1"/>
    <property type="match status" value="1"/>
</dbReference>
<evidence type="ECO:0000313" key="1">
    <source>
        <dbReference type="EnsemblMetazoa" id="MESCA004061-PA"/>
    </source>
</evidence>
<protein>
    <submittedName>
        <fullName evidence="1">Uncharacterized protein</fullName>
    </submittedName>
</protein>
<keyword evidence="2" id="KW-1185">Reference proteome</keyword>
<proteinExistence type="predicted"/>
<sequence>ISNFDLNIKSIENLNISYNGIKKLICPPKNVTTALKNIWLEGNKFNDENFKISKKCIQGKVRDGLDNDSYKSSDYDSLWFKGFEFIIGY</sequence>
<organism evidence="1 2">
    <name type="scientific">Megaselia scalaris</name>
    <name type="common">Humpbacked fly</name>
    <name type="synonym">Phora scalaris</name>
    <dbReference type="NCBI Taxonomy" id="36166"/>
    <lineage>
        <taxon>Eukaryota</taxon>
        <taxon>Metazoa</taxon>
        <taxon>Ecdysozoa</taxon>
        <taxon>Arthropoda</taxon>
        <taxon>Hexapoda</taxon>
        <taxon>Insecta</taxon>
        <taxon>Pterygota</taxon>
        <taxon>Neoptera</taxon>
        <taxon>Endopterygota</taxon>
        <taxon>Diptera</taxon>
        <taxon>Brachycera</taxon>
        <taxon>Muscomorpha</taxon>
        <taxon>Platypezoidea</taxon>
        <taxon>Phoridae</taxon>
        <taxon>Megaseliini</taxon>
        <taxon>Megaselia</taxon>
    </lineage>
</organism>
<dbReference type="Proteomes" id="UP000015102">
    <property type="component" value="Unassembled WGS sequence"/>
</dbReference>
<dbReference type="EnsemblMetazoa" id="MESCA004061-RA">
    <property type="protein sequence ID" value="MESCA004061-PA"/>
    <property type="gene ID" value="MESCA004061"/>
</dbReference>
<reference evidence="1" key="2">
    <citation type="submission" date="2015-06" db="UniProtKB">
        <authorList>
            <consortium name="EnsemblMetazoa"/>
        </authorList>
    </citation>
    <scope>IDENTIFICATION</scope>
</reference>